<keyword evidence="7" id="KW-1185">Reference proteome</keyword>
<dbReference type="EMBL" id="JAATJJ010000001">
    <property type="protein sequence ID" value="NJB69981.1"/>
    <property type="molecule type" value="Genomic_DNA"/>
</dbReference>
<dbReference type="Pfam" id="PF02780">
    <property type="entry name" value="Transketolase_C"/>
    <property type="match status" value="1"/>
</dbReference>
<keyword evidence="3 6" id="KW-0560">Oxidoreductase</keyword>
<dbReference type="CDD" id="cd07036">
    <property type="entry name" value="TPP_PYR_E1-PDHc-beta_like"/>
    <property type="match status" value="1"/>
</dbReference>
<dbReference type="InterPro" id="IPR029061">
    <property type="entry name" value="THDP-binding"/>
</dbReference>
<sequence length="658" mass="73642">MEYLNAELDSKIQLKLYKDMLLPRLIEEKMLILLRQGKISKWFSGIGQEAISVGVTNALTSEEYVLPMHRNLGVFTTRGIPLDRLFSQWQGKANGFTKGRDRSFHFGTQEYKIVGMISHLGPQLGVADGIALANKLKNEKLVTAVFTGEGGTSEGDFHEALNVAAVWDLPVLFCIENNGYGLSTPTNEQYKCKDLANKGIGYGMESHIIDGNNILEVFTTVNNLCESIRKNSRPVLLEFKTFRMRGHEEASGTKYVPEELMDFWKDKDPIANYENFLLDEEILTEELIKDIKSEIGLDIDKKLEQTFQETPISYNKSNELDDVLKYIDYQSYDHGNIIKNIRLVDAISEGLKQSMERHGDLVILGQDVAEYGGVFKVTEGFVEIFGKDRVRNTPICESAIVSAAMGLSINGMKAVVEMQFADFASSGFNPIVNYLAKSHYRWGQHADVVIRMPCGGGVGAGPFHSQTNEAWFTKTPGLKVLYPAFPYDAKGLLNTAINDPNPVLFFEHKALYRSIYQEVPTDYYTLPLGKASILKEGEAISIVTYGAGVHWALEVLEKHEGIKADLIDLRTLQPLDTETIYKSVMKTGKLIILQEDSLFGGIASDVSALVMENCFRYLDAPVKRVASSETPIPFAKELEEHYLPKARFQTALLELVAY</sequence>
<accession>A0A846QPJ7</accession>
<keyword evidence="4" id="KW-0786">Thiamine pyrophosphate</keyword>
<dbReference type="Pfam" id="PF00676">
    <property type="entry name" value="E1_dh"/>
    <property type="match status" value="1"/>
</dbReference>
<dbReference type="PANTHER" id="PTHR43257">
    <property type="entry name" value="PYRUVATE DEHYDROGENASE E1 COMPONENT BETA SUBUNIT"/>
    <property type="match status" value="1"/>
</dbReference>
<dbReference type="SUPFAM" id="SSF52922">
    <property type="entry name" value="TK C-terminal domain-like"/>
    <property type="match status" value="1"/>
</dbReference>
<dbReference type="SMART" id="SM00861">
    <property type="entry name" value="Transket_pyr"/>
    <property type="match status" value="1"/>
</dbReference>
<comment type="function">
    <text evidence="2">E1 component of the 2-oxoglutarate dehydrogenase (OGDH) complex which catalyzes the decarboxylation of 2-oxoglutarate, the first step in the conversion of 2-oxoglutarate to succinyl-CoA and CO(2).</text>
</comment>
<evidence type="ECO:0000256" key="3">
    <source>
        <dbReference type="ARBA" id="ARBA00023002"/>
    </source>
</evidence>
<dbReference type="InterPro" id="IPR033248">
    <property type="entry name" value="Transketolase_C"/>
</dbReference>
<dbReference type="InterPro" id="IPR005475">
    <property type="entry name" value="Transketolase-like_Pyr-bd"/>
</dbReference>
<evidence type="ECO:0000256" key="2">
    <source>
        <dbReference type="ARBA" id="ARBA00003906"/>
    </source>
</evidence>
<dbReference type="Pfam" id="PF02779">
    <property type="entry name" value="Transket_pyr"/>
    <property type="match status" value="1"/>
</dbReference>
<dbReference type="AlphaFoldDB" id="A0A846QPJ7"/>
<dbReference type="Gene3D" id="3.40.50.970">
    <property type="match status" value="2"/>
</dbReference>
<name>A0A846QPJ7_9FLAO</name>
<comment type="cofactor">
    <cofactor evidence="1">
        <name>thiamine diphosphate</name>
        <dbReference type="ChEBI" id="CHEBI:58937"/>
    </cofactor>
</comment>
<proteinExistence type="predicted"/>
<dbReference type="EC" id="1.2.4.4" evidence="6"/>
<gene>
    <name evidence="6" type="ORF">GGR42_000443</name>
</gene>
<dbReference type="FunFam" id="3.40.50.970:FF:000001">
    <property type="entry name" value="Pyruvate dehydrogenase E1 beta subunit"/>
    <property type="match status" value="1"/>
</dbReference>
<protein>
    <submittedName>
        <fullName evidence="6">2-oxoisovalerate dehydrogenase E1 component</fullName>
        <ecNumber evidence="6">1.2.4.4</ecNumber>
    </submittedName>
</protein>
<reference evidence="6 7" key="1">
    <citation type="submission" date="2020-03" db="EMBL/GenBank/DDBJ databases">
        <title>Genomic Encyclopedia of Type Strains, Phase IV (KMG-IV): sequencing the most valuable type-strain genomes for metagenomic binning, comparative biology and taxonomic classification.</title>
        <authorList>
            <person name="Goeker M."/>
        </authorList>
    </citation>
    <scope>NUCLEOTIDE SEQUENCE [LARGE SCALE GENOMIC DNA]</scope>
    <source>
        <strain evidence="6 7">DSM 29762</strain>
    </source>
</reference>
<dbReference type="GO" id="GO:0003863">
    <property type="term" value="F:branched-chain 2-oxo acid dehydrogenase activity"/>
    <property type="evidence" value="ECO:0007669"/>
    <property type="project" value="UniProtKB-EC"/>
</dbReference>
<feature type="domain" description="Transketolase-like pyrimidine-binding" evidence="5">
    <location>
        <begin position="341"/>
        <end position="514"/>
    </location>
</feature>
<evidence type="ECO:0000256" key="1">
    <source>
        <dbReference type="ARBA" id="ARBA00001964"/>
    </source>
</evidence>
<dbReference type="PANTHER" id="PTHR43257:SF2">
    <property type="entry name" value="PYRUVATE DEHYDROGENASE E1 COMPONENT SUBUNIT BETA"/>
    <property type="match status" value="1"/>
</dbReference>
<dbReference type="CDD" id="cd02000">
    <property type="entry name" value="TPP_E1_PDC_ADC_BCADC"/>
    <property type="match status" value="1"/>
</dbReference>
<evidence type="ECO:0000313" key="6">
    <source>
        <dbReference type="EMBL" id="NJB69981.1"/>
    </source>
</evidence>
<evidence type="ECO:0000256" key="4">
    <source>
        <dbReference type="ARBA" id="ARBA00023052"/>
    </source>
</evidence>
<dbReference type="SUPFAM" id="SSF52518">
    <property type="entry name" value="Thiamin diphosphate-binding fold (THDP-binding)"/>
    <property type="match status" value="2"/>
</dbReference>
<dbReference type="InterPro" id="IPR009014">
    <property type="entry name" value="Transketo_C/PFOR_II"/>
</dbReference>
<evidence type="ECO:0000313" key="7">
    <source>
        <dbReference type="Proteomes" id="UP000590442"/>
    </source>
</evidence>
<dbReference type="RefSeq" id="WP_167960396.1">
    <property type="nucleotide sequence ID" value="NZ_JAATJJ010000001.1"/>
</dbReference>
<dbReference type="Gene3D" id="3.40.50.920">
    <property type="match status" value="1"/>
</dbReference>
<dbReference type="InterPro" id="IPR001017">
    <property type="entry name" value="DH_E1"/>
</dbReference>
<dbReference type="Proteomes" id="UP000590442">
    <property type="component" value="Unassembled WGS sequence"/>
</dbReference>
<organism evidence="6 7">
    <name type="scientific">Saonia flava</name>
    <dbReference type="NCBI Taxonomy" id="523696"/>
    <lineage>
        <taxon>Bacteria</taxon>
        <taxon>Pseudomonadati</taxon>
        <taxon>Bacteroidota</taxon>
        <taxon>Flavobacteriia</taxon>
        <taxon>Flavobacteriales</taxon>
        <taxon>Flavobacteriaceae</taxon>
        <taxon>Saonia</taxon>
    </lineage>
</organism>
<evidence type="ECO:0000259" key="5">
    <source>
        <dbReference type="SMART" id="SM00861"/>
    </source>
</evidence>
<dbReference type="FunFam" id="3.40.50.920:FF:000001">
    <property type="entry name" value="Pyruvate dehydrogenase E1 beta subunit"/>
    <property type="match status" value="1"/>
</dbReference>
<comment type="caution">
    <text evidence="6">The sequence shown here is derived from an EMBL/GenBank/DDBJ whole genome shotgun (WGS) entry which is preliminary data.</text>
</comment>